<feature type="compositionally biased region" description="Acidic residues" evidence="1">
    <location>
        <begin position="78"/>
        <end position="91"/>
    </location>
</feature>
<organism evidence="3 4">
    <name type="scientific">Segniliparus rugosus (strain ATCC BAA-974 / DSM 45345 / CCUG 50838 / CIP 108380 / JCM 13579 / CDC 945)</name>
    <dbReference type="NCBI Taxonomy" id="679197"/>
    <lineage>
        <taxon>Bacteria</taxon>
        <taxon>Bacillati</taxon>
        <taxon>Actinomycetota</taxon>
        <taxon>Actinomycetes</taxon>
        <taxon>Mycobacteriales</taxon>
        <taxon>Segniliparaceae</taxon>
        <taxon>Segniliparus</taxon>
    </lineage>
</organism>
<dbReference type="Proteomes" id="UP000004816">
    <property type="component" value="Unassembled WGS sequence"/>
</dbReference>
<feature type="compositionally biased region" description="Polar residues" evidence="1">
    <location>
        <begin position="157"/>
        <end position="170"/>
    </location>
</feature>
<dbReference type="EMBL" id="ACZI02000002">
    <property type="protein sequence ID" value="EFV12625.1"/>
    <property type="molecule type" value="Genomic_DNA"/>
</dbReference>
<proteinExistence type="predicted"/>
<reference evidence="3 4" key="1">
    <citation type="journal article" date="2011" name="Stand. Genomic Sci.">
        <title>High quality draft genome sequence of Segniliparus rugosus CDC 945(T)= (ATCC BAA-974(T)).</title>
        <authorList>
            <person name="Earl A.M."/>
            <person name="Desjardins C.A."/>
            <person name="Fitzgerald M.G."/>
            <person name="Arachchi H.M."/>
            <person name="Zeng Q."/>
            <person name="Mehta T."/>
            <person name="Griggs A."/>
            <person name="Birren B.W."/>
            <person name="Toney N.C."/>
            <person name="Carr J."/>
            <person name="Posey J."/>
            <person name="Butler W.R."/>
        </authorList>
    </citation>
    <scope>NUCLEOTIDE SEQUENCE [LARGE SCALE GENOMIC DNA]</scope>
    <source>
        <strain evidence="4">ATCC BAA-974 / DSM 45345 / CCUG 50838 / CIP 108380 / JCM 13579 / CDC 945</strain>
    </source>
</reference>
<dbReference type="OrthoDB" id="9954865at2"/>
<evidence type="ECO:0000256" key="1">
    <source>
        <dbReference type="SAM" id="MobiDB-lite"/>
    </source>
</evidence>
<dbReference type="HOGENOM" id="CLU_1502456_0_0_11"/>
<protein>
    <submittedName>
        <fullName evidence="3">Uncharacterized protein</fullName>
    </submittedName>
</protein>
<comment type="caution">
    <text evidence="3">The sequence shown here is derived from an EMBL/GenBank/DDBJ whole genome shotgun (WGS) entry which is preliminary data.</text>
</comment>
<accession>E5XSP3</accession>
<sequence length="179" mass="18348">MKTIATSALFASAFATSLGFSSAVAAAEPAHEAPVAAHYGNDDQVLGQGSNLGAEQLVGPGQGGQKATTADVKRAADDADDEDDEDEDDGETPGRPGGNTHLPRNGITHDNSDSDQDDDDAPVAKTGDQVPSRPGGKTHFSRNGMEHDNSDHPVTGQGPNKGTGTLNDTLDTAGGKHHR</sequence>
<keyword evidence="2" id="KW-0732">Signal</keyword>
<dbReference type="RefSeq" id="WP_007470901.1">
    <property type="nucleotide sequence ID" value="NZ_KI391953.1"/>
</dbReference>
<evidence type="ECO:0000256" key="2">
    <source>
        <dbReference type="SAM" id="SignalP"/>
    </source>
</evidence>
<name>E5XSP3_SEGRC</name>
<gene>
    <name evidence="3" type="ORF">HMPREF9336_02515</name>
</gene>
<evidence type="ECO:0000313" key="4">
    <source>
        <dbReference type="Proteomes" id="UP000004816"/>
    </source>
</evidence>
<keyword evidence="4" id="KW-1185">Reference proteome</keyword>
<dbReference type="AlphaFoldDB" id="E5XSP3"/>
<evidence type="ECO:0000313" key="3">
    <source>
        <dbReference type="EMBL" id="EFV12625.1"/>
    </source>
</evidence>
<feature type="chain" id="PRO_5003203034" evidence="2">
    <location>
        <begin position="27"/>
        <end position="179"/>
    </location>
</feature>
<feature type="signal peptide" evidence="2">
    <location>
        <begin position="1"/>
        <end position="26"/>
    </location>
</feature>
<feature type="region of interest" description="Disordered" evidence="1">
    <location>
        <begin position="35"/>
        <end position="179"/>
    </location>
</feature>